<dbReference type="Proteomes" id="UP000642070">
    <property type="component" value="Unassembled WGS sequence"/>
</dbReference>
<evidence type="ECO:0000313" key="5">
    <source>
        <dbReference type="EMBL" id="GGM47389.1"/>
    </source>
</evidence>
<comment type="cofactor">
    <cofactor evidence="1">
        <name>Zn(2+)</name>
        <dbReference type="ChEBI" id="CHEBI:29105"/>
    </cofactor>
</comment>
<evidence type="ECO:0000256" key="3">
    <source>
        <dbReference type="ARBA" id="ARBA00022833"/>
    </source>
</evidence>
<dbReference type="SUPFAM" id="SSF50129">
    <property type="entry name" value="GroES-like"/>
    <property type="match status" value="1"/>
</dbReference>
<protein>
    <submittedName>
        <fullName evidence="5">Uncharacterized protein</fullName>
    </submittedName>
</protein>
<proteinExistence type="predicted"/>
<feature type="region of interest" description="Disordered" evidence="4">
    <location>
        <begin position="1"/>
        <end position="35"/>
    </location>
</feature>
<keyword evidence="3" id="KW-0862">Zinc</keyword>
<reference evidence="5" key="2">
    <citation type="submission" date="2020-09" db="EMBL/GenBank/DDBJ databases">
        <authorList>
            <person name="Sun Q."/>
            <person name="Ohkuma M."/>
        </authorList>
    </citation>
    <scope>NUCLEOTIDE SEQUENCE</scope>
    <source>
        <strain evidence="5">JCM 19831</strain>
    </source>
</reference>
<keyword evidence="2" id="KW-0479">Metal-binding</keyword>
<dbReference type="PANTHER" id="PTHR42813">
    <property type="entry name" value="ZINC-TYPE ALCOHOL DEHYDROGENASE-LIKE"/>
    <property type="match status" value="1"/>
</dbReference>
<comment type="caution">
    <text evidence="5">The sequence shown here is derived from an EMBL/GenBank/DDBJ whole genome shotgun (WGS) entry which is preliminary data.</text>
</comment>
<gene>
    <name evidence="5" type="ORF">GCM10007977_056290</name>
</gene>
<accession>A0A917U021</accession>
<organism evidence="5 6">
    <name type="scientific">Dactylosporangium sucinum</name>
    <dbReference type="NCBI Taxonomy" id="1424081"/>
    <lineage>
        <taxon>Bacteria</taxon>
        <taxon>Bacillati</taxon>
        <taxon>Actinomycetota</taxon>
        <taxon>Actinomycetes</taxon>
        <taxon>Micromonosporales</taxon>
        <taxon>Micromonosporaceae</taxon>
        <taxon>Dactylosporangium</taxon>
    </lineage>
</organism>
<dbReference type="PANTHER" id="PTHR42813:SF2">
    <property type="entry name" value="DEHYDROGENASE, ZINC-CONTAINING, PUTATIVE (AFU_ORTHOLOGUE AFUA_2G02810)-RELATED"/>
    <property type="match status" value="1"/>
</dbReference>
<evidence type="ECO:0000256" key="1">
    <source>
        <dbReference type="ARBA" id="ARBA00001947"/>
    </source>
</evidence>
<dbReference type="GO" id="GO:0046872">
    <property type="term" value="F:metal ion binding"/>
    <property type="evidence" value="ECO:0007669"/>
    <property type="project" value="UniProtKB-KW"/>
</dbReference>
<reference evidence="5" key="1">
    <citation type="journal article" date="2014" name="Int. J. Syst. Evol. Microbiol.">
        <title>Complete genome sequence of Corynebacterium casei LMG S-19264T (=DSM 44701T), isolated from a smear-ripened cheese.</title>
        <authorList>
            <consortium name="US DOE Joint Genome Institute (JGI-PGF)"/>
            <person name="Walter F."/>
            <person name="Albersmeier A."/>
            <person name="Kalinowski J."/>
            <person name="Ruckert C."/>
        </authorList>
    </citation>
    <scope>NUCLEOTIDE SEQUENCE</scope>
    <source>
        <strain evidence="5">JCM 19831</strain>
    </source>
</reference>
<name>A0A917U021_9ACTN</name>
<sequence length="126" mass="13526">MRRLMAEGLADTRTQDSHSHTGPGPGWMERTGVARGGRREMLMRATLIYGAGDVRVGTVPDPVLREPTDAPARVVRSCVCGSDLWPHGSRPATPQGDRIGHEFLGGVPGGYRAMAGRTALKVLIRP</sequence>
<dbReference type="InterPro" id="IPR011032">
    <property type="entry name" value="GroES-like_sf"/>
</dbReference>
<keyword evidence="6" id="KW-1185">Reference proteome</keyword>
<evidence type="ECO:0000313" key="6">
    <source>
        <dbReference type="Proteomes" id="UP000642070"/>
    </source>
</evidence>
<dbReference type="AlphaFoldDB" id="A0A917U021"/>
<evidence type="ECO:0000256" key="4">
    <source>
        <dbReference type="SAM" id="MobiDB-lite"/>
    </source>
</evidence>
<dbReference type="Gene3D" id="3.90.180.10">
    <property type="entry name" value="Medium-chain alcohol dehydrogenases, catalytic domain"/>
    <property type="match status" value="1"/>
</dbReference>
<evidence type="ECO:0000256" key="2">
    <source>
        <dbReference type="ARBA" id="ARBA00022723"/>
    </source>
</evidence>
<dbReference type="EMBL" id="BMPI01000029">
    <property type="protein sequence ID" value="GGM47389.1"/>
    <property type="molecule type" value="Genomic_DNA"/>
</dbReference>